<dbReference type="Proteomes" id="UP000679179">
    <property type="component" value="Unassembled WGS sequence"/>
</dbReference>
<keyword evidence="4 7" id="KW-0812">Transmembrane</keyword>
<evidence type="ECO:0000256" key="5">
    <source>
        <dbReference type="ARBA" id="ARBA00022989"/>
    </source>
</evidence>
<comment type="caution">
    <text evidence="9">The sequence shown here is derived from an EMBL/GenBank/DDBJ whole genome shotgun (WGS) entry which is preliminary data.</text>
</comment>
<evidence type="ECO:0000256" key="2">
    <source>
        <dbReference type="ARBA" id="ARBA00022448"/>
    </source>
</evidence>
<feature type="transmembrane region" description="Helical" evidence="7">
    <location>
        <begin position="218"/>
        <end position="237"/>
    </location>
</feature>
<gene>
    <name evidence="9" type="ORF">CPJCM30710_24280</name>
</gene>
<evidence type="ECO:0000313" key="10">
    <source>
        <dbReference type="Proteomes" id="UP000679179"/>
    </source>
</evidence>
<evidence type="ECO:0000259" key="8">
    <source>
        <dbReference type="PROSITE" id="PS50928"/>
    </source>
</evidence>
<proteinExistence type="inferred from homology"/>
<protein>
    <submittedName>
        <fullName evidence="9">ABC transporter inner membrane protein</fullName>
    </submittedName>
</protein>
<dbReference type="AlphaFoldDB" id="A0A919VH12"/>
<sequence>MNFIRKLLKLGIISWLFIIIIWQLAASFSNPDFLPGPIVILLGAKELIEDGSLFKFIIISFGRVLVGWAFGSIIGIPIGLLIGRIKAVKEFIEPFLNFFRFIPAIAFLTLFVLWFGIGEEAKIILIMYSTIFIVMLNTATGVAHVEQEKIRAARCLGATEVQILFSVIIPAAVPYIFTGVRLAMGNSFMAIVSAEMLAAKEGIGYLIWTSRLYFRTDWIFLGLISLGLMGFLTDKLLRVIGSSTMRRYEIKNVNQSSELSR</sequence>
<comment type="similarity">
    <text evidence="7">Belongs to the binding-protein-dependent transport system permease family.</text>
</comment>
<dbReference type="GO" id="GO:0005886">
    <property type="term" value="C:plasma membrane"/>
    <property type="evidence" value="ECO:0007669"/>
    <property type="project" value="UniProtKB-SubCell"/>
</dbReference>
<dbReference type="Gene3D" id="1.10.3720.10">
    <property type="entry name" value="MetI-like"/>
    <property type="match status" value="1"/>
</dbReference>
<evidence type="ECO:0000256" key="4">
    <source>
        <dbReference type="ARBA" id="ARBA00022692"/>
    </source>
</evidence>
<dbReference type="RefSeq" id="WP_212904450.1">
    <property type="nucleotide sequence ID" value="NZ_BOPZ01000022.1"/>
</dbReference>
<name>A0A919VH12_9CLOT</name>
<dbReference type="SUPFAM" id="SSF161098">
    <property type="entry name" value="MetI-like"/>
    <property type="match status" value="1"/>
</dbReference>
<feature type="transmembrane region" description="Helical" evidence="7">
    <location>
        <begin position="95"/>
        <end position="117"/>
    </location>
</feature>
<evidence type="ECO:0000256" key="6">
    <source>
        <dbReference type="ARBA" id="ARBA00023136"/>
    </source>
</evidence>
<feature type="transmembrane region" description="Helical" evidence="7">
    <location>
        <begin position="56"/>
        <end position="83"/>
    </location>
</feature>
<dbReference type="PROSITE" id="PS50928">
    <property type="entry name" value="ABC_TM1"/>
    <property type="match status" value="1"/>
</dbReference>
<dbReference type="Pfam" id="PF00528">
    <property type="entry name" value="BPD_transp_1"/>
    <property type="match status" value="1"/>
</dbReference>
<keyword evidence="3" id="KW-1003">Cell membrane</keyword>
<evidence type="ECO:0000313" key="9">
    <source>
        <dbReference type="EMBL" id="GIM29762.1"/>
    </source>
</evidence>
<evidence type="ECO:0000256" key="7">
    <source>
        <dbReference type="RuleBase" id="RU363032"/>
    </source>
</evidence>
<dbReference type="GO" id="GO:0042918">
    <property type="term" value="P:alkanesulfonate transmembrane transport"/>
    <property type="evidence" value="ECO:0007669"/>
    <property type="project" value="UniProtKB-ARBA"/>
</dbReference>
<feature type="transmembrane region" description="Helical" evidence="7">
    <location>
        <begin position="123"/>
        <end position="143"/>
    </location>
</feature>
<feature type="transmembrane region" description="Helical" evidence="7">
    <location>
        <begin position="155"/>
        <end position="177"/>
    </location>
</feature>
<reference evidence="9" key="1">
    <citation type="submission" date="2021-03" db="EMBL/GenBank/DDBJ databases">
        <title>Taxonomic study of Clostridium polyendosporum from meadow-gley soil under rice.</title>
        <authorList>
            <person name="Kobayashi H."/>
            <person name="Tanizawa Y."/>
            <person name="Yagura M."/>
        </authorList>
    </citation>
    <scope>NUCLEOTIDE SEQUENCE</scope>
    <source>
        <strain evidence="9">JCM 30710</strain>
    </source>
</reference>
<evidence type="ECO:0000256" key="1">
    <source>
        <dbReference type="ARBA" id="ARBA00004651"/>
    </source>
</evidence>
<organism evidence="9 10">
    <name type="scientific">Clostridium polyendosporum</name>
    <dbReference type="NCBI Taxonomy" id="69208"/>
    <lineage>
        <taxon>Bacteria</taxon>
        <taxon>Bacillati</taxon>
        <taxon>Bacillota</taxon>
        <taxon>Clostridia</taxon>
        <taxon>Eubacteriales</taxon>
        <taxon>Clostridiaceae</taxon>
        <taxon>Clostridium</taxon>
    </lineage>
</organism>
<dbReference type="InterPro" id="IPR035906">
    <property type="entry name" value="MetI-like_sf"/>
</dbReference>
<dbReference type="CDD" id="cd06261">
    <property type="entry name" value="TM_PBP2"/>
    <property type="match status" value="1"/>
</dbReference>
<accession>A0A919VH12</accession>
<keyword evidence="5 7" id="KW-1133">Transmembrane helix</keyword>
<dbReference type="PANTHER" id="PTHR30151">
    <property type="entry name" value="ALKANE SULFONATE ABC TRANSPORTER-RELATED, MEMBRANE SUBUNIT"/>
    <property type="match status" value="1"/>
</dbReference>
<dbReference type="PANTHER" id="PTHR30151:SF0">
    <property type="entry name" value="ABC TRANSPORTER PERMEASE PROTEIN MJ0413-RELATED"/>
    <property type="match status" value="1"/>
</dbReference>
<keyword evidence="10" id="KW-1185">Reference proteome</keyword>
<feature type="domain" description="ABC transmembrane type-1" evidence="8">
    <location>
        <begin position="57"/>
        <end position="241"/>
    </location>
</feature>
<dbReference type="EMBL" id="BOPZ01000022">
    <property type="protein sequence ID" value="GIM29762.1"/>
    <property type="molecule type" value="Genomic_DNA"/>
</dbReference>
<dbReference type="FunFam" id="1.10.3720.10:FF:000003">
    <property type="entry name" value="Aliphatic sulfonate ABC transporter permease"/>
    <property type="match status" value="1"/>
</dbReference>
<feature type="transmembrane region" description="Helical" evidence="7">
    <location>
        <begin position="7"/>
        <end position="25"/>
    </location>
</feature>
<keyword evidence="2 7" id="KW-0813">Transport</keyword>
<comment type="subcellular location">
    <subcellularLocation>
        <location evidence="1 7">Cell membrane</location>
        <topology evidence="1 7">Multi-pass membrane protein</topology>
    </subcellularLocation>
</comment>
<dbReference type="InterPro" id="IPR000515">
    <property type="entry name" value="MetI-like"/>
</dbReference>
<evidence type="ECO:0000256" key="3">
    <source>
        <dbReference type="ARBA" id="ARBA00022475"/>
    </source>
</evidence>
<keyword evidence="6 7" id="KW-0472">Membrane</keyword>